<dbReference type="SMART" id="SM00388">
    <property type="entry name" value="HisKA"/>
    <property type="match status" value="1"/>
</dbReference>
<dbReference type="InterPro" id="IPR003594">
    <property type="entry name" value="HATPase_dom"/>
</dbReference>
<feature type="domain" description="Histidine kinase" evidence="8">
    <location>
        <begin position="233"/>
        <end position="445"/>
    </location>
</feature>
<evidence type="ECO:0000256" key="2">
    <source>
        <dbReference type="ARBA" id="ARBA00012438"/>
    </source>
</evidence>
<dbReference type="EC" id="2.7.13.3" evidence="2"/>
<dbReference type="FunFam" id="3.30.565.10:FF:000006">
    <property type="entry name" value="Sensor histidine kinase WalK"/>
    <property type="match status" value="1"/>
</dbReference>
<comment type="caution">
    <text evidence="9">The sequence shown here is derived from an EMBL/GenBank/DDBJ whole genome shotgun (WGS) entry which is preliminary data.</text>
</comment>
<dbReference type="Pfam" id="PF02518">
    <property type="entry name" value="HATPase_c"/>
    <property type="match status" value="1"/>
</dbReference>
<dbReference type="SUPFAM" id="SSF55874">
    <property type="entry name" value="ATPase domain of HSP90 chaperone/DNA topoisomerase II/histidine kinase"/>
    <property type="match status" value="1"/>
</dbReference>
<dbReference type="PANTHER" id="PTHR45453:SF1">
    <property type="entry name" value="PHOSPHATE REGULON SENSOR PROTEIN PHOR"/>
    <property type="match status" value="1"/>
</dbReference>
<dbReference type="CDD" id="cd00082">
    <property type="entry name" value="HisKA"/>
    <property type="match status" value="1"/>
</dbReference>
<dbReference type="Gene3D" id="3.30.565.10">
    <property type="entry name" value="Histidine kinase-like ATPase, C-terminal domain"/>
    <property type="match status" value="1"/>
</dbReference>
<keyword evidence="3" id="KW-0597">Phosphoprotein</keyword>
<dbReference type="SUPFAM" id="SSF47384">
    <property type="entry name" value="Homodimeric domain of signal transducing histidine kinase"/>
    <property type="match status" value="1"/>
</dbReference>
<dbReference type="GO" id="GO:0004721">
    <property type="term" value="F:phosphoprotein phosphatase activity"/>
    <property type="evidence" value="ECO:0007669"/>
    <property type="project" value="TreeGrafter"/>
</dbReference>
<dbReference type="Gene3D" id="1.10.287.130">
    <property type="match status" value="1"/>
</dbReference>
<dbReference type="InterPro" id="IPR036890">
    <property type="entry name" value="HATPase_C_sf"/>
</dbReference>
<evidence type="ECO:0000256" key="5">
    <source>
        <dbReference type="ARBA" id="ARBA00022777"/>
    </source>
</evidence>
<keyword evidence="7" id="KW-0812">Transmembrane</keyword>
<evidence type="ECO:0000256" key="6">
    <source>
        <dbReference type="ARBA" id="ARBA00023012"/>
    </source>
</evidence>
<evidence type="ECO:0000313" key="10">
    <source>
        <dbReference type="Proteomes" id="UP000518887"/>
    </source>
</evidence>
<feature type="transmembrane region" description="Helical" evidence="7">
    <location>
        <begin position="12"/>
        <end position="34"/>
    </location>
</feature>
<dbReference type="GO" id="GO:0016036">
    <property type="term" value="P:cellular response to phosphate starvation"/>
    <property type="evidence" value="ECO:0007669"/>
    <property type="project" value="TreeGrafter"/>
</dbReference>
<dbReference type="InterPro" id="IPR050351">
    <property type="entry name" value="BphY/WalK/GraS-like"/>
</dbReference>
<keyword evidence="7" id="KW-0472">Membrane</keyword>
<dbReference type="PROSITE" id="PS50109">
    <property type="entry name" value="HIS_KIN"/>
    <property type="match status" value="1"/>
</dbReference>
<keyword evidence="4" id="KW-0808">Transferase</keyword>
<dbReference type="GO" id="GO:0000155">
    <property type="term" value="F:phosphorelay sensor kinase activity"/>
    <property type="evidence" value="ECO:0007669"/>
    <property type="project" value="InterPro"/>
</dbReference>
<dbReference type="SMART" id="SM00387">
    <property type="entry name" value="HATPase_c"/>
    <property type="match status" value="1"/>
</dbReference>
<comment type="catalytic activity">
    <reaction evidence="1">
        <text>ATP + protein L-histidine = ADP + protein N-phospho-L-histidine.</text>
        <dbReference type="EC" id="2.7.13.3"/>
    </reaction>
</comment>
<proteinExistence type="predicted"/>
<dbReference type="AlphaFoldDB" id="A0A7W8G9C6"/>
<dbReference type="CDD" id="cd00075">
    <property type="entry name" value="HATPase"/>
    <property type="match status" value="1"/>
</dbReference>
<keyword evidence="5 9" id="KW-0418">Kinase</keyword>
<dbReference type="RefSeq" id="WP_184659306.1">
    <property type="nucleotide sequence ID" value="NZ_CP031518.1"/>
</dbReference>
<name>A0A7W8G9C6_9SPIR</name>
<evidence type="ECO:0000259" key="8">
    <source>
        <dbReference type="PROSITE" id="PS50109"/>
    </source>
</evidence>
<dbReference type="EMBL" id="JACHFQ010000005">
    <property type="protein sequence ID" value="MBB5226230.1"/>
    <property type="molecule type" value="Genomic_DNA"/>
</dbReference>
<gene>
    <name evidence="9" type="ORF">HNP76_001603</name>
</gene>
<dbReference type="PANTHER" id="PTHR45453">
    <property type="entry name" value="PHOSPHATE REGULON SENSOR PROTEIN PHOR"/>
    <property type="match status" value="1"/>
</dbReference>
<keyword evidence="7" id="KW-1133">Transmembrane helix</keyword>
<keyword evidence="6" id="KW-0902">Two-component regulatory system</keyword>
<evidence type="ECO:0000256" key="1">
    <source>
        <dbReference type="ARBA" id="ARBA00000085"/>
    </source>
</evidence>
<dbReference type="PRINTS" id="PR00344">
    <property type="entry name" value="BCTRLSENSOR"/>
</dbReference>
<protein>
    <recommendedName>
        <fullName evidence="2">histidine kinase</fullName>
        <ecNumber evidence="2">2.7.13.3</ecNumber>
    </recommendedName>
</protein>
<evidence type="ECO:0000256" key="7">
    <source>
        <dbReference type="SAM" id="Phobius"/>
    </source>
</evidence>
<dbReference type="GO" id="GO:0005886">
    <property type="term" value="C:plasma membrane"/>
    <property type="evidence" value="ECO:0007669"/>
    <property type="project" value="TreeGrafter"/>
</dbReference>
<dbReference type="InterPro" id="IPR036097">
    <property type="entry name" value="HisK_dim/P_sf"/>
</dbReference>
<reference evidence="9 10" key="1">
    <citation type="submission" date="2020-08" db="EMBL/GenBank/DDBJ databases">
        <title>Genomic Encyclopedia of Type Strains, Phase IV (KMG-IV): sequencing the most valuable type-strain genomes for metagenomic binning, comparative biology and taxonomic classification.</title>
        <authorList>
            <person name="Goeker M."/>
        </authorList>
    </citation>
    <scope>NUCLEOTIDE SEQUENCE [LARGE SCALE GENOMIC DNA]</scope>
    <source>
        <strain evidence="9 10">DSM 103462</strain>
    </source>
</reference>
<accession>A0A7W8G9C6</accession>
<evidence type="ECO:0000256" key="4">
    <source>
        <dbReference type="ARBA" id="ARBA00022679"/>
    </source>
</evidence>
<keyword evidence="10" id="KW-1185">Reference proteome</keyword>
<organism evidence="9 10">
    <name type="scientific">Treponema ruminis</name>
    <dbReference type="NCBI Taxonomy" id="744515"/>
    <lineage>
        <taxon>Bacteria</taxon>
        <taxon>Pseudomonadati</taxon>
        <taxon>Spirochaetota</taxon>
        <taxon>Spirochaetia</taxon>
        <taxon>Spirochaetales</taxon>
        <taxon>Treponemataceae</taxon>
        <taxon>Treponema</taxon>
    </lineage>
</organism>
<dbReference type="Proteomes" id="UP000518887">
    <property type="component" value="Unassembled WGS sequence"/>
</dbReference>
<dbReference type="InterPro" id="IPR004358">
    <property type="entry name" value="Sig_transdc_His_kin-like_C"/>
</dbReference>
<feature type="transmembrane region" description="Helical" evidence="7">
    <location>
        <begin position="190"/>
        <end position="212"/>
    </location>
</feature>
<dbReference type="Pfam" id="PF00512">
    <property type="entry name" value="HisKA"/>
    <property type="match status" value="1"/>
</dbReference>
<evidence type="ECO:0000313" key="9">
    <source>
        <dbReference type="EMBL" id="MBB5226230.1"/>
    </source>
</evidence>
<sequence>MQVIKQLKVKFVYSMIFIEMFVFATILLTLNVTITRRESNETKEFLVFLANNNGHSPRPRLFNDKMIPRQKQNELLMDIDATSSASRERPEDFLHTITDVFRIERTSQANLRNYFSVKVNSDNSIMELIQDFPLNYTNDEINHLVKEIRKSGKKHGSLSGVSFYIRDLRGNQQLICMVNRNSELKTLSKLYTYSTLLYLFSIIVSVLISIPISNYMIRPAEDAFIKQKQFIADASHELKTPIAVIGANIDVLESEIKGNKWLDYIKTENKRMGELVRDLLYLAKNDAGRNELTFCDFDFSNAVENSVLPFEVVAFEAGKTLEFDIEKGLTCNGDEKSLKQIFIILVDNALKNSEEGAHITVRAYAEGQKIIYKVRNTGAGIPKEELEKIFLRFYRSDSSRVRKTGGCGLGLAIARAIATDHDGTLIAESELGEWAEFTLAIPKKR</sequence>
<dbReference type="InterPro" id="IPR005467">
    <property type="entry name" value="His_kinase_dom"/>
</dbReference>
<evidence type="ECO:0000256" key="3">
    <source>
        <dbReference type="ARBA" id="ARBA00022553"/>
    </source>
</evidence>
<dbReference type="InterPro" id="IPR003661">
    <property type="entry name" value="HisK_dim/P_dom"/>
</dbReference>